<evidence type="ECO:0000256" key="2">
    <source>
        <dbReference type="ARBA" id="ARBA00023004"/>
    </source>
</evidence>
<organism evidence="3 4">
    <name type="scientific">Melanomma pulvis-pyrius CBS 109.77</name>
    <dbReference type="NCBI Taxonomy" id="1314802"/>
    <lineage>
        <taxon>Eukaryota</taxon>
        <taxon>Fungi</taxon>
        <taxon>Dikarya</taxon>
        <taxon>Ascomycota</taxon>
        <taxon>Pezizomycotina</taxon>
        <taxon>Dothideomycetes</taxon>
        <taxon>Pleosporomycetidae</taxon>
        <taxon>Pleosporales</taxon>
        <taxon>Melanommataceae</taxon>
        <taxon>Melanomma</taxon>
    </lineage>
</organism>
<dbReference type="Proteomes" id="UP000799757">
    <property type="component" value="Unassembled WGS sequence"/>
</dbReference>
<protein>
    <submittedName>
        <fullName evidence="3">Galactose oxidase</fullName>
    </submittedName>
</protein>
<keyword evidence="2" id="KW-0408">Iron</keyword>
<dbReference type="PANTHER" id="PTHR47435:SF10">
    <property type="entry name" value="TIP ELONGATION ABERRANT PROTEIN 3"/>
    <property type="match status" value="1"/>
</dbReference>
<dbReference type="InterPro" id="IPR015915">
    <property type="entry name" value="Kelch-typ_b-propeller"/>
</dbReference>
<evidence type="ECO:0000313" key="3">
    <source>
        <dbReference type="EMBL" id="KAF2798033.1"/>
    </source>
</evidence>
<dbReference type="Gene3D" id="2.120.10.80">
    <property type="entry name" value="Kelch-type beta propeller"/>
    <property type="match status" value="1"/>
</dbReference>
<evidence type="ECO:0000313" key="4">
    <source>
        <dbReference type="Proteomes" id="UP000799757"/>
    </source>
</evidence>
<keyword evidence="1" id="KW-0677">Repeat</keyword>
<dbReference type="Pfam" id="PF24681">
    <property type="entry name" value="Kelch_KLHDC2_KLHL20_DRC7"/>
    <property type="match status" value="1"/>
</dbReference>
<evidence type="ECO:0000256" key="1">
    <source>
        <dbReference type="ARBA" id="ARBA00022737"/>
    </source>
</evidence>
<dbReference type="OrthoDB" id="10250130at2759"/>
<dbReference type="GO" id="GO:0019760">
    <property type="term" value="P:glucosinolate metabolic process"/>
    <property type="evidence" value="ECO:0007669"/>
    <property type="project" value="UniProtKB-ARBA"/>
</dbReference>
<keyword evidence="4" id="KW-1185">Reference proteome</keyword>
<accession>A0A6A6XPF4</accession>
<dbReference type="PANTHER" id="PTHR47435">
    <property type="entry name" value="KELCH REPEAT PROTEIN (AFU_ORTHOLOGUE AFUA_5G12780)"/>
    <property type="match status" value="1"/>
</dbReference>
<dbReference type="AlphaFoldDB" id="A0A6A6XPF4"/>
<reference evidence="3" key="1">
    <citation type="journal article" date="2020" name="Stud. Mycol.">
        <title>101 Dothideomycetes genomes: a test case for predicting lifestyles and emergence of pathogens.</title>
        <authorList>
            <person name="Haridas S."/>
            <person name="Albert R."/>
            <person name="Binder M."/>
            <person name="Bloem J."/>
            <person name="Labutti K."/>
            <person name="Salamov A."/>
            <person name="Andreopoulos B."/>
            <person name="Baker S."/>
            <person name="Barry K."/>
            <person name="Bills G."/>
            <person name="Bluhm B."/>
            <person name="Cannon C."/>
            <person name="Castanera R."/>
            <person name="Culley D."/>
            <person name="Daum C."/>
            <person name="Ezra D."/>
            <person name="Gonzalez J."/>
            <person name="Henrissat B."/>
            <person name="Kuo A."/>
            <person name="Liang C."/>
            <person name="Lipzen A."/>
            <person name="Lutzoni F."/>
            <person name="Magnuson J."/>
            <person name="Mondo S."/>
            <person name="Nolan M."/>
            <person name="Ohm R."/>
            <person name="Pangilinan J."/>
            <person name="Park H.-J."/>
            <person name="Ramirez L."/>
            <person name="Alfaro M."/>
            <person name="Sun H."/>
            <person name="Tritt A."/>
            <person name="Yoshinaga Y."/>
            <person name="Zwiers L.-H."/>
            <person name="Turgeon B."/>
            <person name="Goodwin S."/>
            <person name="Spatafora J."/>
            <person name="Crous P."/>
            <person name="Grigoriev I."/>
        </authorList>
    </citation>
    <scope>NUCLEOTIDE SEQUENCE</scope>
    <source>
        <strain evidence="3">CBS 109.77</strain>
    </source>
</reference>
<proteinExistence type="predicted"/>
<dbReference type="EMBL" id="MU001793">
    <property type="protein sequence ID" value="KAF2798033.1"/>
    <property type="molecule type" value="Genomic_DNA"/>
</dbReference>
<gene>
    <name evidence="3" type="ORF">K505DRAFT_234239</name>
</gene>
<name>A0A6A6XPF4_9PLEO</name>
<sequence length="433" mass="46949">MAEVAAGAGIALAAEQAVSTTAYAGAVGYAIGKSTMPLKATYTMIAHAADDSSRHSLARRNHTLTVIGNKAYIFGGDVQSKDSLNNDWQITSNDMHVVTLSSSGEPESDYHMIPALPSQEGGKVPKARTLHSACAFDGCVAIYGGMDESKQIIEEDASIWLFDPEKKSWSELPANNSESDSKPGSRFRANLFAHSNRLILYGGMDTMMTQSSEVWQFDIDTGVWQKISEAPASESSAAFTNGVLYLISSSDPMSSQLHHLNLICKDVSWKSITFPTNPMAPGPRPREHGGLLPITTGYGRNFLVYFLGAREKPSSHDKSEGVTQWSDMWTLQIPSSNLSVERKTTLSEAIKPAKIKDAIRSMLPGTESGVYTWAEVEVQIPKPDELNAEGKLHPGPRSFFGCDVMDGGRSVAIWGGEDAKGERVGDGWIVRLE</sequence>
<dbReference type="SUPFAM" id="SSF117281">
    <property type="entry name" value="Kelch motif"/>
    <property type="match status" value="1"/>
</dbReference>